<dbReference type="GO" id="GO:0006457">
    <property type="term" value="P:protein folding"/>
    <property type="evidence" value="ECO:0007669"/>
    <property type="project" value="InterPro"/>
</dbReference>
<dbReference type="Pfam" id="PF00160">
    <property type="entry name" value="Pro_isomerase"/>
    <property type="match status" value="1"/>
</dbReference>
<keyword evidence="1 3" id="KW-0697">Rotamase</keyword>
<dbReference type="FunFam" id="2.40.100.10:FF:000023">
    <property type="entry name" value="Peptidyl-prolyl cis-trans isomerase"/>
    <property type="match status" value="1"/>
</dbReference>
<comment type="function">
    <text evidence="3">PPIases accelerate the folding of proteins. It catalyzes the cis-trans isomerization of proline imidic peptide bonds in oligopeptides.</text>
</comment>
<evidence type="ECO:0000256" key="2">
    <source>
        <dbReference type="ARBA" id="ARBA00023235"/>
    </source>
</evidence>
<dbReference type="CDD" id="cd01926">
    <property type="entry name" value="cyclophilin_ABH_like"/>
    <property type="match status" value="1"/>
</dbReference>
<dbReference type="InterPro" id="IPR020892">
    <property type="entry name" value="Cyclophilin-type_PPIase_CS"/>
</dbReference>
<evidence type="ECO:0000256" key="3">
    <source>
        <dbReference type="RuleBase" id="RU363019"/>
    </source>
</evidence>
<proteinExistence type="inferred from homology"/>
<protein>
    <recommendedName>
        <fullName evidence="3">Peptidyl-prolyl cis-trans isomerase</fullName>
        <shortName evidence="3">PPIase</shortName>
        <ecNumber evidence="3">5.2.1.8</ecNumber>
    </recommendedName>
</protein>
<keyword evidence="2 3" id="KW-0413">Isomerase</keyword>
<dbReference type="InterPro" id="IPR002130">
    <property type="entry name" value="Cyclophilin-type_PPIase_dom"/>
</dbReference>
<dbReference type="PRINTS" id="PR00153">
    <property type="entry name" value="CSAPPISMRASE"/>
</dbReference>
<dbReference type="InterPro" id="IPR024936">
    <property type="entry name" value="Cyclophilin-type_PPIase"/>
</dbReference>
<dbReference type="AlphaFoldDB" id="A0A7S0ELY6"/>
<dbReference type="GO" id="GO:0003755">
    <property type="term" value="F:peptidyl-prolyl cis-trans isomerase activity"/>
    <property type="evidence" value="ECO:0007669"/>
    <property type="project" value="UniProtKB-UniRule"/>
</dbReference>
<comment type="similarity">
    <text evidence="3">Belongs to the cyclophilin-type PPIase family.</text>
</comment>
<accession>A0A7S0ELY6</accession>
<evidence type="ECO:0000259" key="4">
    <source>
        <dbReference type="PROSITE" id="PS50072"/>
    </source>
</evidence>
<dbReference type="EC" id="5.2.1.8" evidence="3"/>
<organism evidence="5">
    <name type="scientific">Hanusia phi</name>
    <dbReference type="NCBI Taxonomy" id="3032"/>
    <lineage>
        <taxon>Eukaryota</taxon>
        <taxon>Cryptophyceae</taxon>
        <taxon>Pyrenomonadales</taxon>
        <taxon>Geminigeraceae</taxon>
        <taxon>Hanusia</taxon>
    </lineage>
</organism>
<comment type="catalytic activity">
    <reaction evidence="3">
        <text>[protein]-peptidylproline (omega=180) = [protein]-peptidylproline (omega=0)</text>
        <dbReference type="Rhea" id="RHEA:16237"/>
        <dbReference type="Rhea" id="RHEA-COMP:10747"/>
        <dbReference type="Rhea" id="RHEA-COMP:10748"/>
        <dbReference type="ChEBI" id="CHEBI:83833"/>
        <dbReference type="ChEBI" id="CHEBI:83834"/>
        <dbReference type="EC" id="5.2.1.8"/>
    </reaction>
</comment>
<dbReference type="GO" id="GO:0005737">
    <property type="term" value="C:cytoplasm"/>
    <property type="evidence" value="ECO:0007669"/>
    <property type="project" value="TreeGrafter"/>
</dbReference>
<dbReference type="Gene3D" id="2.40.100.10">
    <property type="entry name" value="Cyclophilin-like"/>
    <property type="match status" value="1"/>
</dbReference>
<name>A0A7S0ELY6_9CRYP</name>
<dbReference type="PROSITE" id="PS00170">
    <property type="entry name" value="CSA_PPIASE_1"/>
    <property type="match status" value="1"/>
</dbReference>
<feature type="domain" description="PPIase cyclophilin-type" evidence="4">
    <location>
        <begin position="43"/>
        <end position="201"/>
    </location>
</feature>
<dbReference type="PANTHER" id="PTHR11071">
    <property type="entry name" value="PEPTIDYL-PROLYL CIS-TRANS ISOMERASE"/>
    <property type="match status" value="1"/>
</dbReference>
<gene>
    <name evidence="5" type="ORF">HPHI1048_LOCUS13089</name>
</gene>
<reference evidence="5" key="1">
    <citation type="submission" date="2021-01" db="EMBL/GenBank/DDBJ databases">
        <authorList>
            <person name="Corre E."/>
            <person name="Pelletier E."/>
            <person name="Niang G."/>
            <person name="Scheremetjew M."/>
            <person name="Finn R."/>
            <person name="Kale V."/>
            <person name="Holt S."/>
            <person name="Cochrane G."/>
            <person name="Meng A."/>
            <person name="Brown T."/>
            <person name="Cohen L."/>
        </authorList>
    </citation>
    <scope>NUCLEOTIDE SEQUENCE</scope>
    <source>
        <strain evidence="5">CCMP325</strain>
    </source>
</reference>
<sequence>MQLHSGLRYGASILTQQKNNAFACSLMQRFLSSAASAQNPKVFFDCSINGAPAGRIVFELFADKTPKTSENFRQLCTGEATGLAGYKDCTFHRIIPGFMIQGGDFTNHNGTGGMSIYGSNFPDEDFSVAHSSPGLLSMANRGPDTNGSQFFITTVPTPWLDGRHVVFGKVVEGMDVVKSMEAKGTSSGQPSAECKIVDCGQIP</sequence>
<dbReference type="PROSITE" id="PS50072">
    <property type="entry name" value="CSA_PPIASE_2"/>
    <property type="match status" value="1"/>
</dbReference>
<dbReference type="SUPFAM" id="SSF50891">
    <property type="entry name" value="Cyclophilin-like"/>
    <property type="match status" value="1"/>
</dbReference>
<dbReference type="PANTHER" id="PTHR11071:SF561">
    <property type="entry name" value="PEPTIDYL-PROLYL CIS-TRANS ISOMERASE D-RELATED"/>
    <property type="match status" value="1"/>
</dbReference>
<dbReference type="EMBL" id="HBEO01019340">
    <property type="protein sequence ID" value="CAD8488921.1"/>
    <property type="molecule type" value="Transcribed_RNA"/>
</dbReference>
<evidence type="ECO:0000256" key="1">
    <source>
        <dbReference type="ARBA" id="ARBA00023110"/>
    </source>
</evidence>
<dbReference type="PIRSF" id="PIRSF001467">
    <property type="entry name" value="Peptidylpro_ismrse"/>
    <property type="match status" value="1"/>
</dbReference>
<dbReference type="InterPro" id="IPR029000">
    <property type="entry name" value="Cyclophilin-like_dom_sf"/>
</dbReference>
<dbReference type="GO" id="GO:0016018">
    <property type="term" value="F:cyclosporin A binding"/>
    <property type="evidence" value="ECO:0007669"/>
    <property type="project" value="TreeGrafter"/>
</dbReference>
<evidence type="ECO:0000313" key="5">
    <source>
        <dbReference type="EMBL" id="CAD8488921.1"/>
    </source>
</evidence>